<keyword evidence="4" id="KW-0963">Cytoplasm</keyword>
<dbReference type="GO" id="GO:0051082">
    <property type="term" value="F:unfolded protein binding"/>
    <property type="evidence" value="ECO:0007669"/>
    <property type="project" value="InterPro"/>
</dbReference>
<dbReference type="AlphaFoldDB" id="A0A0W8F008"/>
<dbReference type="HAMAP" id="MF_00307">
    <property type="entry name" value="PfdB"/>
    <property type="match status" value="1"/>
</dbReference>
<evidence type="ECO:0000256" key="2">
    <source>
        <dbReference type="ARBA" id="ARBA00011716"/>
    </source>
</evidence>
<evidence type="ECO:0000256" key="1">
    <source>
        <dbReference type="ARBA" id="ARBA00004496"/>
    </source>
</evidence>
<dbReference type="GO" id="GO:0006457">
    <property type="term" value="P:protein folding"/>
    <property type="evidence" value="ECO:0007669"/>
    <property type="project" value="InterPro"/>
</dbReference>
<evidence type="ECO:0000313" key="9">
    <source>
        <dbReference type="EMBL" id="KUG14234.1"/>
    </source>
</evidence>
<keyword evidence="5" id="KW-0143">Chaperone</keyword>
<dbReference type="GO" id="GO:0016272">
    <property type="term" value="C:prefoldin complex"/>
    <property type="evidence" value="ECO:0007669"/>
    <property type="project" value="InterPro"/>
</dbReference>
<evidence type="ECO:0000256" key="4">
    <source>
        <dbReference type="ARBA" id="ARBA00022490"/>
    </source>
</evidence>
<evidence type="ECO:0000256" key="8">
    <source>
        <dbReference type="SAM" id="Coils"/>
    </source>
</evidence>
<evidence type="ECO:0000256" key="6">
    <source>
        <dbReference type="ARBA" id="ARBA00025077"/>
    </source>
</evidence>
<evidence type="ECO:0000256" key="3">
    <source>
        <dbReference type="ARBA" id="ARBA00016304"/>
    </source>
</evidence>
<feature type="coiled-coil region" evidence="8">
    <location>
        <begin position="29"/>
        <end position="106"/>
    </location>
</feature>
<proteinExistence type="inferred from homology"/>
<dbReference type="InterPro" id="IPR012713">
    <property type="entry name" value="PfdB"/>
</dbReference>
<comment type="subunit">
    <text evidence="2">Heterohexamer of two alpha and four beta subunits.</text>
</comment>
<dbReference type="EMBL" id="LNQE01001684">
    <property type="protein sequence ID" value="KUG14234.1"/>
    <property type="molecule type" value="Genomic_DNA"/>
</dbReference>
<dbReference type="GO" id="GO:0005737">
    <property type="term" value="C:cytoplasm"/>
    <property type="evidence" value="ECO:0007669"/>
    <property type="project" value="UniProtKB-SubCell"/>
</dbReference>
<dbReference type="InterPro" id="IPR002777">
    <property type="entry name" value="PFD_beta-like"/>
</dbReference>
<keyword evidence="8" id="KW-0175">Coiled coil</keyword>
<evidence type="ECO:0000256" key="5">
    <source>
        <dbReference type="ARBA" id="ARBA00023186"/>
    </source>
</evidence>
<name>A0A0W8F008_9ZZZZ</name>
<comment type="caution">
    <text evidence="9">The sequence shown here is derived from an EMBL/GenBank/DDBJ whole genome shotgun (WGS) entry which is preliminary data.</text>
</comment>
<dbReference type="SUPFAM" id="SSF46579">
    <property type="entry name" value="Prefoldin"/>
    <property type="match status" value="1"/>
</dbReference>
<dbReference type="CDD" id="cd23162">
    <property type="entry name" value="Prefoldin_beta_GimC"/>
    <property type="match status" value="1"/>
</dbReference>
<accession>A0A0W8F008</accession>
<dbReference type="NCBIfam" id="TIGR02338">
    <property type="entry name" value="gimC_beta"/>
    <property type="match status" value="1"/>
</dbReference>
<sequence>MNALSPKIQNQIAMLQQMQQQMQTIGGQKAQYEMAVREAKRAIEELSDAAEDAPVFLSVGTVMMEKKKDAVLKTLNDKIETLELRIKSLEKQEGMLSGKFEQLQAQVKQALEGKAPGAA</sequence>
<dbReference type="InterPro" id="IPR009053">
    <property type="entry name" value="Prefoldin"/>
</dbReference>
<gene>
    <name evidence="9" type="ORF">ASZ90_016122</name>
</gene>
<comment type="subcellular location">
    <subcellularLocation>
        <location evidence="1">Cytoplasm</location>
    </subcellularLocation>
</comment>
<reference evidence="9" key="1">
    <citation type="journal article" date="2015" name="Proc. Natl. Acad. Sci. U.S.A.">
        <title>Networks of energetic and metabolic interactions define dynamics in microbial communities.</title>
        <authorList>
            <person name="Embree M."/>
            <person name="Liu J.K."/>
            <person name="Al-Bassam M.M."/>
            <person name="Zengler K."/>
        </authorList>
    </citation>
    <scope>NUCLEOTIDE SEQUENCE</scope>
</reference>
<evidence type="ECO:0000256" key="7">
    <source>
        <dbReference type="ARBA" id="ARBA00033461"/>
    </source>
</evidence>
<organism evidence="9">
    <name type="scientific">hydrocarbon metagenome</name>
    <dbReference type="NCBI Taxonomy" id="938273"/>
    <lineage>
        <taxon>unclassified sequences</taxon>
        <taxon>metagenomes</taxon>
        <taxon>ecological metagenomes</taxon>
    </lineage>
</organism>
<protein>
    <recommendedName>
        <fullName evidence="3">Prefoldin subunit beta</fullName>
    </recommendedName>
    <alternativeName>
        <fullName evidence="7">GimC subunit beta</fullName>
    </alternativeName>
</protein>
<dbReference type="Gene3D" id="1.10.287.370">
    <property type="match status" value="1"/>
</dbReference>
<comment type="function">
    <text evidence="6">Molecular chaperone capable of stabilizing a range of proteins. Seems to fulfill an ATP-independent, HSP70-like function in archaeal de novo protein folding.</text>
</comment>
<dbReference type="Pfam" id="PF01920">
    <property type="entry name" value="Prefoldin_2"/>
    <property type="match status" value="1"/>
</dbReference>